<organism evidence="4 5">
    <name type="scientific">Neodiprion lecontei</name>
    <name type="common">Redheaded pine sawfly</name>
    <dbReference type="NCBI Taxonomy" id="441921"/>
    <lineage>
        <taxon>Eukaryota</taxon>
        <taxon>Metazoa</taxon>
        <taxon>Ecdysozoa</taxon>
        <taxon>Arthropoda</taxon>
        <taxon>Hexapoda</taxon>
        <taxon>Insecta</taxon>
        <taxon>Pterygota</taxon>
        <taxon>Neoptera</taxon>
        <taxon>Endopterygota</taxon>
        <taxon>Hymenoptera</taxon>
        <taxon>Tenthredinoidea</taxon>
        <taxon>Diprionidae</taxon>
        <taxon>Diprioninae</taxon>
        <taxon>Neodiprion</taxon>
    </lineage>
</organism>
<feature type="signal peptide" evidence="2">
    <location>
        <begin position="1"/>
        <end position="19"/>
    </location>
</feature>
<dbReference type="AlphaFoldDB" id="A0A6J0C8Z2"/>
<dbReference type="PANTHER" id="PTHR21261">
    <property type="entry name" value="BEAT PROTEIN"/>
    <property type="match status" value="1"/>
</dbReference>
<accession>A0A6J0C8Z2</accession>
<gene>
    <name evidence="5 6" type="primary">LOC107226467</name>
</gene>
<dbReference type="SMART" id="SM00409">
    <property type="entry name" value="IG"/>
    <property type="match status" value="1"/>
</dbReference>
<feature type="compositionally biased region" description="Polar residues" evidence="1">
    <location>
        <begin position="311"/>
        <end position="321"/>
    </location>
</feature>
<dbReference type="OrthoDB" id="6478865at2759"/>
<dbReference type="Gene3D" id="2.60.40.10">
    <property type="entry name" value="Immunoglobulins"/>
    <property type="match status" value="1"/>
</dbReference>
<feature type="compositionally biased region" description="Low complexity" evidence="1">
    <location>
        <begin position="235"/>
        <end position="287"/>
    </location>
</feature>
<sequence>MSSSVIFLTLVTTLSGIYGARIKELNVPNVVRNGTGPVTLSCVYEVKEDENGLVVKWFHDEDELIYQWIPPMPPQDIGVITGRAEYPEELLGRPRTHSIIRLKEVTIEMGGNYTCSVSTYQEEEMKTARMIVYAPETNVTIHTPELNATHTRLTCTVQGAWPRPSFDFRIDGASVEGRMVWNGIENYKKDGFLIRYDAVVPKPTEPALVECDFNIPMTDYRRRESVVYYPRSHRSTSTSIAASTTPSSSSSSLAPTSRPPSTLTSATIHSATSTAPASSTSVSSSPRTSEHAGPTTPSTNPSEPTARIAVSTPTDALKPST</sequence>
<dbReference type="GeneID" id="107226467"/>
<keyword evidence="4" id="KW-1185">Reference proteome</keyword>
<dbReference type="InterPro" id="IPR013783">
    <property type="entry name" value="Ig-like_fold"/>
</dbReference>
<dbReference type="InterPro" id="IPR003599">
    <property type="entry name" value="Ig_sub"/>
</dbReference>
<keyword evidence="2" id="KW-0732">Signal</keyword>
<dbReference type="Proteomes" id="UP000829291">
    <property type="component" value="Chromosome 3"/>
</dbReference>
<evidence type="ECO:0000313" key="4">
    <source>
        <dbReference type="Proteomes" id="UP000829291"/>
    </source>
</evidence>
<feature type="chain" id="PRO_5044636925" evidence="2">
    <location>
        <begin position="20"/>
        <end position="321"/>
    </location>
</feature>
<reference evidence="5 6" key="1">
    <citation type="submission" date="2025-04" db="UniProtKB">
        <authorList>
            <consortium name="RefSeq"/>
        </authorList>
    </citation>
    <scope>IDENTIFICATION</scope>
    <source>
        <tissue evidence="5 6">Whole body</tissue>
    </source>
</reference>
<feature type="domain" description="Ig-like" evidence="3">
    <location>
        <begin position="20"/>
        <end position="132"/>
    </location>
</feature>
<feature type="compositionally biased region" description="Low complexity" evidence="1">
    <location>
        <begin position="294"/>
        <end position="305"/>
    </location>
</feature>
<dbReference type="InterPro" id="IPR036179">
    <property type="entry name" value="Ig-like_dom_sf"/>
</dbReference>
<evidence type="ECO:0000313" key="6">
    <source>
        <dbReference type="RefSeq" id="XP_015522775.1"/>
    </source>
</evidence>
<evidence type="ECO:0000259" key="3">
    <source>
        <dbReference type="PROSITE" id="PS50835"/>
    </source>
</evidence>
<proteinExistence type="predicted"/>
<name>A0A6J0C8Z2_NEOLC</name>
<dbReference type="PANTHER" id="PTHR21261:SF2">
    <property type="entry name" value="GH04238P-RELATED"/>
    <property type="match status" value="1"/>
</dbReference>
<evidence type="ECO:0000313" key="5">
    <source>
        <dbReference type="RefSeq" id="XP_015522774.1"/>
    </source>
</evidence>
<protein>
    <submittedName>
        <fullName evidence="5 6">Uncharacterized protein LOC107226467</fullName>
    </submittedName>
</protein>
<evidence type="ECO:0000256" key="2">
    <source>
        <dbReference type="SAM" id="SignalP"/>
    </source>
</evidence>
<feature type="region of interest" description="Disordered" evidence="1">
    <location>
        <begin position="229"/>
        <end position="321"/>
    </location>
</feature>
<dbReference type="PROSITE" id="PS50835">
    <property type="entry name" value="IG_LIKE"/>
    <property type="match status" value="1"/>
</dbReference>
<dbReference type="InterPro" id="IPR007110">
    <property type="entry name" value="Ig-like_dom"/>
</dbReference>
<dbReference type="KEGG" id="nlo:107226467"/>
<dbReference type="RefSeq" id="XP_015522774.1">
    <property type="nucleotide sequence ID" value="XM_015667288.1"/>
</dbReference>
<evidence type="ECO:0000256" key="1">
    <source>
        <dbReference type="SAM" id="MobiDB-lite"/>
    </source>
</evidence>
<dbReference type="SUPFAM" id="SSF48726">
    <property type="entry name" value="Immunoglobulin"/>
    <property type="match status" value="1"/>
</dbReference>
<dbReference type="RefSeq" id="XP_015522775.1">
    <property type="nucleotide sequence ID" value="XM_015667289.1"/>
</dbReference>